<gene>
    <name evidence="6" type="ORF">CMQ_4839</name>
</gene>
<sequence>MGFGRPLQAGFVHRLFHAGLGLLTVFGLLVGGTRAHSQERNALRSLFRVDEAVLHTATHRVHALSHFQISLTLHQLDSDQRLPVRLRLRPDSDTIAEGAAIHHHNADGSVTVEPIRRLDHRLFQGDVFVPSQGVAAATNHWTNAGWASIYVHVDGVHPVFEGAFRVFGDHHHIQTSANYLDTRIWGDPLIPTGADAGADAGDYMVVWRDSDIMAPGAETQAAGDELRRRLRRQHSANGIVEELPQPACSSDELLFNMDEMHPVHRGGSKVEVPSSASASSDVRSWLFGRQIDGTGSTGGNSAGVNLTSTIGSSSGCPTTRKVALMGIAADCTYMQAFPSRDNATAHIVQQISSASKVYESTFNVSLAIKSLVLQSDTCPSSPSSSVTPWNAGCSSNLTISDRLNLFSQWRGTNNDTNAFWMLLSTCATDSAVGLAWLGQLCVLGAETSASSDGSGNETVAATNVVVRTSTEWQVMAHETGHTFGAVHDCTSSTCADGTATKQLCCPLSASTCDAAAGYIMNPSTGSGITQFSPCTKGNVCAALGRNSVNGTCLSDNRGVVSVTGSVCGNGIVEEGEDCDCGGTSGCGSDSACCNPETCHFATGALCDPANDECCTSACQMASAGVQFQLQLRLAGLCSAGQCTSRDLQCQTLMGSLASSGNDTYACSDQGCTLSCASPAFGSNTCFEMMQNFLDGTSCEGGGRCSNGVCKGSSVTKEIASTLRHNLTIVIPVACVVGVLILAALLSCICSFCRRRRNRRLRRRMRNGLPPSSAAAMPMTAAATWGRNQHGNRAQPPKPGNMAMAMPPAQWQQQQQQSGPSRWSLWGGNSNRNDRSFPQADPVAGTYAAGTQMPPPPPYSQQQSQWGPPPQGPGMRFG</sequence>
<evidence type="ECO:0000313" key="7">
    <source>
        <dbReference type="Proteomes" id="UP000007796"/>
    </source>
</evidence>
<comment type="caution">
    <text evidence="1">Lacks conserved residue(s) required for the propagation of feature annotation.</text>
</comment>
<feature type="compositionally biased region" description="Low complexity" evidence="2">
    <location>
        <begin position="801"/>
        <end position="816"/>
    </location>
</feature>
<keyword evidence="6" id="KW-0645">Protease</keyword>
<dbReference type="InterPro" id="IPR036436">
    <property type="entry name" value="Disintegrin_dom_sf"/>
</dbReference>
<dbReference type="InterPro" id="IPR024079">
    <property type="entry name" value="MetalloPept_cat_dom_sf"/>
</dbReference>
<dbReference type="GO" id="GO:0046872">
    <property type="term" value="F:metal ion binding"/>
    <property type="evidence" value="ECO:0007669"/>
    <property type="project" value="UniProtKB-KW"/>
</dbReference>
<evidence type="ECO:0000313" key="6">
    <source>
        <dbReference type="EMBL" id="EFW98987.1"/>
    </source>
</evidence>
<dbReference type="PANTHER" id="PTHR45702:SF2">
    <property type="entry name" value="KUZBANIAN, ISOFORM A"/>
    <property type="match status" value="1"/>
</dbReference>
<keyword evidence="3" id="KW-1133">Transmembrane helix</keyword>
<dbReference type="GO" id="GO:0004222">
    <property type="term" value="F:metalloendopeptidase activity"/>
    <property type="evidence" value="ECO:0007669"/>
    <property type="project" value="InterPro"/>
</dbReference>
<keyword evidence="7" id="KW-1185">Reference proteome</keyword>
<dbReference type="GeneID" id="25978094"/>
<dbReference type="eggNOG" id="KOG3607">
    <property type="taxonomic scope" value="Eukaryota"/>
</dbReference>
<dbReference type="OrthoDB" id="5951731at2759"/>
<reference evidence="6 7" key="1">
    <citation type="journal article" date="2011" name="Proc. Natl. Acad. Sci. U.S.A.">
        <title>Genome and transcriptome analyses of the mountain pine beetle-fungal symbiont Grosmannia clavigera, a lodgepole pine pathogen.</title>
        <authorList>
            <person name="DiGuistini S."/>
            <person name="Wang Y."/>
            <person name="Liao N.Y."/>
            <person name="Taylor G."/>
            <person name="Tanguay P."/>
            <person name="Feau N."/>
            <person name="Henrissat B."/>
            <person name="Chan S.K."/>
            <person name="Hesse-Orce U."/>
            <person name="Alamouti S.M."/>
            <person name="Tsui C.K.M."/>
            <person name="Docking R.T."/>
            <person name="Levasseur A."/>
            <person name="Haridas S."/>
            <person name="Robertson G."/>
            <person name="Birol I."/>
            <person name="Holt R.A."/>
            <person name="Marra M.A."/>
            <person name="Hamelin R.C."/>
            <person name="Hirst M."/>
            <person name="Jones S.J.M."/>
            <person name="Bohlmann J."/>
            <person name="Breuil C."/>
        </authorList>
    </citation>
    <scope>NUCLEOTIDE SEQUENCE [LARGE SCALE GENOMIC DNA]</scope>
    <source>
        <strain evidence="7">kw1407 / UAMH 11150</strain>
    </source>
</reference>
<evidence type="ECO:0000259" key="4">
    <source>
        <dbReference type="PROSITE" id="PS50214"/>
    </source>
</evidence>
<feature type="domain" description="Disintegrin" evidence="4">
    <location>
        <begin position="564"/>
        <end position="649"/>
    </location>
</feature>
<feature type="transmembrane region" description="Helical" evidence="3">
    <location>
        <begin position="728"/>
        <end position="752"/>
    </location>
</feature>
<dbReference type="EMBL" id="GL630006">
    <property type="protein sequence ID" value="EFW98987.1"/>
    <property type="molecule type" value="Genomic_DNA"/>
</dbReference>
<keyword evidence="1" id="KW-0862">Zinc</keyword>
<dbReference type="AlphaFoldDB" id="F0XTX1"/>
<keyword evidence="1" id="KW-0479">Metal-binding</keyword>
<dbReference type="GO" id="GO:0005886">
    <property type="term" value="C:plasma membrane"/>
    <property type="evidence" value="ECO:0007669"/>
    <property type="project" value="TreeGrafter"/>
</dbReference>
<dbReference type="SUPFAM" id="SSF55486">
    <property type="entry name" value="Metalloproteases ('zincins'), catalytic domain"/>
    <property type="match status" value="1"/>
</dbReference>
<dbReference type="InParanoid" id="F0XTX1"/>
<dbReference type="Gene3D" id="4.10.70.10">
    <property type="entry name" value="Disintegrin domain"/>
    <property type="match status" value="1"/>
</dbReference>
<name>F0XTX1_GROCL</name>
<dbReference type="Pfam" id="PF13688">
    <property type="entry name" value="Reprolysin_5"/>
    <property type="match status" value="1"/>
</dbReference>
<keyword evidence="3" id="KW-0472">Membrane</keyword>
<dbReference type="PROSITE" id="PS50215">
    <property type="entry name" value="ADAM_MEPRO"/>
    <property type="match status" value="1"/>
</dbReference>
<organism evidence="7">
    <name type="scientific">Grosmannia clavigera (strain kw1407 / UAMH 11150)</name>
    <name type="common">Blue stain fungus</name>
    <name type="synonym">Graphiocladiella clavigera</name>
    <dbReference type="NCBI Taxonomy" id="655863"/>
    <lineage>
        <taxon>Eukaryota</taxon>
        <taxon>Fungi</taxon>
        <taxon>Dikarya</taxon>
        <taxon>Ascomycota</taxon>
        <taxon>Pezizomycotina</taxon>
        <taxon>Sordariomycetes</taxon>
        <taxon>Sordariomycetidae</taxon>
        <taxon>Ophiostomatales</taxon>
        <taxon>Ophiostomataceae</taxon>
        <taxon>Leptographium</taxon>
    </lineage>
</organism>
<feature type="region of interest" description="Disordered" evidence="2">
    <location>
        <begin position="786"/>
        <end position="877"/>
    </location>
</feature>
<evidence type="ECO:0000256" key="3">
    <source>
        <dbReference type="SAM" id="Phobius"/>
    </source>
</evidence>
<dbReference type="RefSeq" id="XP_014168470.1">
    <property type="nucleotide sequence ID" value="XM_014312995.1"/>
</dbReference>
<evidence type="ECO:0000259" key="5">
    <source>
        <dbReference type="PROSITE" id="PS50215"/>
    </source>
</evidence>
<feature type="binding site" evidence="1">
    <location>
        <position position="477"/>
    </location>
    <ligand>
        <name>Zn(2+)</name>
        <dbReference type="ChEBI" id="CHEBI:29105"/>
        <note>catalytic</note>
    </ligand>
</feature>
<evidence type="ECO:0000256" key="2">
    <source>
        <dbReference type="SAM" id="MobiDB-lite"/>
    </source>
</evidence>
<dbReference type="STRING" id="655863.F0XTX1"/>
<dbReference type="Proteomes" id="UP000007796">
    <property type="component" value="Unassembled WGS sequence"/>
</dbReference>
<feature type="domain" description="Peptidase M12B" evidence="5">
    <location>
        <begin position="320"/>
        <end position="539"/>
    </location>
</feature>
<dbReference type="PROSITE" id="PS50214">
    <property type="entry name" value="DISINTEGRIN_2"/>
    <property type="match status" value="1"/>
</dbReference>
<dbReference type="SMART" id="SM00050">
    <property type="entry name" value="DISIN"/>
    <property type="match status" value="1"/>
</dbReference>
<accession>F0XTX1</accession>
<dbReference type="PANTHER" id="PTHR45702">
    <property type="entry name" value="ADAM10/ADAM17 METALLOPEPTIDASE FAMILY MEMBER"/>
    <property type="match status" value="1"/>
</dbReference>
<dbReference type="HOGENOM" id="CLU_012383_1_0_1"/>
<dbReference type="Gene3D" id="3.40.390.10">
    <property type="entry name" value="Collagenase (Catalytic Domain)"/>
    <property type="match status" value="1"/>
</dbReference>
<dbReference type="InterPro" id="IPR034028">
    <property type="entry name" value="ZnMc_ADAM_fungal"/>
</dbReference>
<dbReference type="CDD" id="cd04271">
    <property type="entry name" value="ZnMc_ADAM_fungal"/>
    <property type="match status" value="1"/>
</dbReference>
<dbReference type="InterPro" id="IPR001762">
    <property type="entry name" value="Disintegrin_dom"/>
</dbReference>
<feature type="binding site" evidence="1">
    <location>
        <position position="481"/>
    </location>
    <ligand>
        <name>Zn(2+)</name>
        <dbReference type="ChEBI" id="CHEBI:29105"/>
        <note>catalytic</note>
    </ligand>
</feature>
<keyword evidence="6" id="KW-0378">Hydrolase</keyword>
<dbReference type="GO" id="GO:0006509">
    <property type="term" value="P:membrane protein ectodomain proteolysis"/>
    <property type="evidence" value="ECO:0007669"/>
    <property type="project" value="TreeGrafter"/>
</dbReference>
<feature type="binding site" evidence="1">
    <location>
        <position position="487"/>
    </location>
    <ligand>
        <name>Zn(2+)</name>
        <dbReference type="ChEBI" id="CHEBI:29105"/>
        <note>catalytic</note>
    </ligand>
</feature>
<dbReference type="InterPro" id="IPR001590">
    <property type="entry name" value="Peptidase_M12B"/>
</dbReference>
<evidence type="ECO:0000256" key="1">
    <source>
        <dbReference type="PROSITE-ProRule" id="PRU00276"/>
    </source>
</evidence>
<feature type="active site" evidence="1">
    <location>
        <position position="478"/>
    </location>
</feature>
<protein>
    <submittedName>
        <fullName evidence="6">Metalloprotease</fullName>
    </submittedName>
</protein>
<dbReference type="InterPro" id="IPR051489">
    <property type="entry name" value="ADAM_Metalloproteinase"/>
</dbReference>
<keyword evidence="3" id="KW-0812">Transmembrane</keyword>
<proteinExistence type="predicted"/>
<keyword evidence="6" id="KW-0482">Metalloprotease</keyword>